<reference evidence="2 3" key="1">
    <citation type="journal article" date="2013" name="Nat. Genet.">
        <title>The high-quality draft genome of peach (Prunus persica) identifies unique patterns of genetic diversity, domestication and genome evolution.</title>
        <authorList>
            <consortium name="International Peach Genome Initiative"/>
            <person name="Verde I."/>
            <person name="Abbott A.G."/>
            <person name="Scalabrin S."/>
            <person name="Jung S."/>
            <person name="Shu S."/>
            <person name="Marroni F."/>
            <person name="Zhebentyayeva T."/>
            <person name="Dettori M.T."/>
            <person name="Grimwood J."/>
            <person name="Cattonaro F."/>
            <person name="Zuccolo A."/>
            <person name="Rossini L."/>
            <person name="Jenkins J."/>
            <person name="Vendramin E."/>
            <person name="Meisel L.A."/>
            <person name="Decroocq V."/>
            <person name="Sosinski B."/>
            <person name="Prochnik S."/>
            <person name="Mitros T."/>
            <person name="Policriti A."/>
            <person name="Cipriani G."/>
            <person name="Dondini L."/>
            <person name="Ficklin S."/>
            <person name="Goodstein D.M."/>
            <person name="Xuan P."/>
            <person name="Del Fabbro C."/>
            <person name="Aramini V."/>
            <person name="Copetti D."/>
            <person name="Gonzalez S."/>
            <person name="Horner D.S."/>
            <person name="Falchi R."/>
            <person name="Lucas S."/>
            <person name="Mica E."/>
            <person name="Maldonado J."/>
            <person name="Lazzari B."/>
            <person name="Bielenberg D."/>
            <person name="Pirona R."/>
            <person name="Miculan M."/>
            <person name="Barakat A."/>
            <person name="Testolin R."/>
            <person name="Stella A."/>
            <person name="Tartarini S."/>
            <person name="Tonutti P."/>
            <person name="Arus P."/>
            <person name="Orellana A."/>
            <person name="Wells C."/>
            <person name="Main D."/>
            <person name="Vizzotto G."/>
            <person name="Silva H."/>
            <person name="Salamini F."/>
            <person name="Schmutz J."/>
            <person name="Morgante M."/>
            <person name="Rokhsar D.S."/>
        </authorList>
    </citation>
    <scope>NUCLEOTIDE SEQUENCE [LARGE SCALE GENOMIC DNA]</scope>
    <source>
        <strain evidence="3">cv. Nemared</strain>
    </source>
</reference>
<dbReference type="Proteomes" id="UP000006882">
    <property type="component" value="Chromosome G4"/>
</dbReference>
<name>A0A251PSH8_PRUPE</name>
<keyword evidence="3" id="KW-1185">Reference proteome</keyword>
<sequence>MPLNSRKTYKLSPSSIKSLVNLLNTDVANPLPPDSTPPLSHLSLVAHPKPYSLSLSFSLPTHPNFSSIGPTATFDRSVLQILAPNKRVVLGEISNSTNNVVSTLNSTPKKPKSSFKKKKTTTKREEEALKTEIIMRSIDPRKSDHSPSIYCYLLS</sequence>
<feature type="compositionally biased region" description="Basic residues" evidence="1">
    <location>
        <begin position="109"/>
        <end position="121"/>
    </location>
</feature>
<dbReference type="STRING" id="3760.A0A251PSH8"/>
<evidence type="ECO:0000313" key="2">
    <source>
        <dbReference type="EMBL" id="ONI14534.1"/>
    </source>
</evidence>
<proteinExistence type="predicted"/>
<evidence type="ECO:0000313" key="3">
    <source>
        <dbReference type="Proteomes" id="UP000006882"/>
    </source>
</evidence>
<dbReference type="EMBL" id="CM007654">
    <property type="protein sequence ID" value="ONI14534.1"/>
    <property type="molecule type" value="Genomic_DNA"/>
</dbReference>
<protein>
    <submittedName>
        <fullName evidence="2">Uncharacterized protein</fullName>
    </submittedName>
</protein>
<gene>
    <name evidence="2" type="ORF">PRUPE_4G285800</name>
</gene>
<feature type="region of interest" description="Disordered" evidence="1">
    <location>
        <begin position="101"/>
        <end position="126"/>
    </location>
</feature>
<dbReference type="Gramene" id="ONI14534">
    <property type="protein sequence ID" value="ONI14534"/>
    <property type="gene ID" value="PRUPE_4G285800"/>
</dbReference>
<accession>A0A251PSH8</accession>
<dbReference type="AlphaFoldDB" id="A0A251PSH8"/>
<organism evidence="2 3">
    <name type="scientific">Prunus persica</name>
    <name type="common">Peach</name>
    <name type="synonym">Amygdalus persica</name>
    <dbReference type="NCBI Taxonomy" id="3760"/>
    <lineage>
        <taxon>Eukaryota</taxon>
        <taxon>Viridiplantae</taxon>
        <taxon>Streptophyta</taxon>
        <taxon>Embryophyta</taxon>
        <taxon>Tracheophyta</taxon>
        <taxon>Spermatophyta</taxon>
        <taxon>Magnoliopsida</taxon>
        <taxon>eudicotyledons</taxon>
        <taxon>Gunneridae</taxon>
        <taxon>Pentapetalae</taxon>
        <taxon>rosids</taxon>
        <taxon>fabids</taxon>
        <taxon>Rosales</taxon>
        <taxon>Rosaceae</taxon>
        <taxon>Amygdaloideae</taxon>
        <taxon>Amygdaleae</taxon>
        <taxon>Prunus</taxon>
    </lineage>
</organism>
<evidence type="ECO:0000256" key="1">
    <source>
        <dbReference type="SAM" id="MobiDB-lite"/>
    </source>
</evidence>